<accession>A0ABS5XLG4</accession>
<feature type="domain" description="Phosphotyrosine protein phosphatase I" evidence="2">
    <location>
        <begin position="1"/>
        <end position="117"/>
    </location>
</feature>
<proteinExistence type="predicted"/>
<dbReference type="EMBL" id="JAGTIS010000013">
    <property type="protein sequence ID" value="MBT8768541.1"/>
    <property type="molecule type" value="Genomic_DNA"/>
</dbReference>
<evidence type="ECO:0000313" key="3">
    <source>
        <dbReference type="EMBL" id="MBT8768541.1"/>
    </source>
</evidence>
<protein>
    <submittedName>
        <fullName evidence="3">NAD(P)H-dependent oxidoreductase</fullName>
    </submittedName>
</protein>
<dbReference type="InterPro" id="IPR014063">
    <property type="entry name" value="Arsenate-R_ArsH"/>
</dbReference>
<dbReference type="PANTHER" id="PTHR43590">
    <property type="entry name" value="ARSENIC RESISTANCE PROTEIN ARSH (AFU_ORTHOLOGUE AFUA_5G15030)"/>
    <property type="match status" value="1"/>
</dbReference>
<dbReference type="Gene3D" id="3.40.50.360">
    <property type="match status" value="1"/>
</dbReference>
<evidence type="ECO:0000259" key="2">
    <source>
        <dbReference type="SMART" id="SM00226"/>
    </source>
</evidence>
<dbReference type="SUPFAM" id="SSF52218">
    <property type="entry name" value="Flavoproteins"/>
    <property type="match status" value="1"/>
</dbReference>
<dbReference type="SUPFAM" id="SSF52788">
    <property type="entry name" value="Phosphotyrosine protein phosphatases I"/>
    <property type="match status" value="1"/>
</dbReference>
<name>A0ABS5XLG4_9GAMM</name>
<sequence length="122" mass="13551">MKVLFLCTANSCRSILYEAMFNHLAPPGMKAYSAGSLLSATHKPRILLLCGSTRMRSFSRLLTEETVRLIERFGAETRIFDPSGLPLPGDASDSHPKVQALRPKAIHHPAHVNWINQFDAAH</sequence>
<dbReference type="InterPro" id="IPR005025">
    <property type="entry name" value="FMN_Rdtase-like_dom"/>
</dbReference>
<dbReference type="InterPro" id="IPR036196">
    <property type="entry name" value="Ptyr_pPase_sf"/>
</dbReference>
<dbReference type="Proteomes" id="UP001519667">
    <property type="component" value="Unassembled WGS sequence"/>
</dbReference>
<keyword evidence="1" id="KW-0288">FMN</keyword>
<dbReference type="Gene3D" id="3.40.50.2300">
    <property type="match status" value="1"/>
</dbReference>
<evidence type="ECO:0000256" key="1">
    <source>
        <dbReference type="ARBA" id="ARBA00022643"/>
    </source>
</evidence>
<reference evidence="3 4" key="1">
    <citation type="submission" date="2021-04" db="EMBL/GenBank/DDBJ databases">
        <title>Pseudomonas boanensis sp. nov., a bacterium isolated from river water used for household purposes in Boane District, Mozambique.</title>
        <authorList>
            <person name="Nicklasson M."/>
            <person name="Martin-Rodriguez A.J."/>
            <person name="Thorell K."/>
            <person name="Neves L."/>
            <person name="Mussagy A."/>
            <person name="Rydberg H.A."/>
            <person name="Hernroth B."/>
            <person name="Svensson-Stadler L."/>
            <person name="Sjoling A."/>
        </authorList>
    </citation>
    <scope>NUCLEOTIDE SEQUENCE [LARGE SCALE GENOMIC DNA]</scope>
    <source>
        <strain evidence="3 4">DB1</strain>
    </source>
</reference>
<organism evidence="3 4">
    <name type="scientific">Metapseudomonas boanensis</name>
    <dbReference type="NCBI Taxonomy" id="2822138"/>
    <lineage>
        <taxon>Bacteria</taxon>
        <taxon>Pseudomonadati</taxon>
        <taxon>Pseudomonadota</taxon>
        <taxon>Gammaproteobacteria</taxon>
        <taxon>Pseudomonadales</taxon>
        <taxon>Pseudomonadaceae</taxon>
        <taxon>Metapseudomonas</taxon>
    </lineage>
</organism>
<dbReference type="SMART" id="SM00226">
    <property type="entry name" value="LMWPc"/>
    <property type="match status" value="1"/>
</dbReference>
<comment type="caution">
    <text evidence="3">The sequence shown here is derived from an EMBL/GenBank/DDBJ whole genome shotgun (WGS) entry which is preliminary data.</text>
</comment>
<keyword evidence="1" id="KW-0285">Flavoprotein</keyword>
<keyword evidence="4" id="KW-1185">Reference proteome</keyword>
<dbReference type="InterPro" id="IPR023485">
    <property type="entry name" value="Ptyr_pPase"/>
</dbReference>
<evidence type="ECO:0000313" key="4">
    <source>
        <dbReference type="Proteomes" id="UP001519667"/>
    </source>
</evidence>
<dbReference type="Pfam" id="PF01451">
    <property type="entry name" value="LMWPc"/>
    <property type="match status" value="1"/>
</dbReference>
<dbReference type="InterPro" id="IPR029039">
    <property type="entry name" value="Flavoprotein-like_sf"/>
</dbReference>
<dbReference type="PANTHER" id="PTHR43590:SF1">
    <property type="entry name" value="ARSENIC RESISTANCE PROTEIN ARSH (AFU_ORTHOLOGUE AFUA_5G15030)"/>
    <property type="match status" value="1"/>
</dbReference>
<dbReference type="Pfam" id="PF03358">
    <property type="entry name" value="FMN_red"/>
    <property type="match status" value="1"/>
</dbReference>
<gene>
    <name evidence="3" type="ORF">J7302_20740</name>
</gene>